<dbReference type="KEGG" id="ete:ETEE_0944"/>
<sequence>MRHVPLSTAHPGRFFLTFFPCHPLDLGLSLTINRIKLKLKVIIIYYLIP</sequence>
<dbReference type="AlphaFoldDB" id="A0A076LH60"/>
<dbReference type="EMBL" id="CP006664">
    <property type="protein sequence ID" value="AIJ07411.1"/>
    <property type="molecule type" value="Genomic_DNA"/>
</dbReference>
<proteinExistence type="predicted"/>
<dbReference type="HOGENOM" id="CLU_3135098_0_0_6"/>
<accession>A0A076LH60</accession>
<evidence type="ECO:0000313" key="1">
    <source>
        <dbReference type="EMBL" id="AIJ07411.1"/>
    </source>
</evidence>
<dbReference type="Proteomes" id="UP000028681">
    <property type="component" value="Chromosome"/>
</dbReference>
<reference evidence="1 2" key="1">
    <citation type="journal article" date="2012" name="PLoS ONE">
        <title>Edwardsiella comparative phylogenomics reveal the new intra/inter-species taxonomic relationships, virulence evolution and niche adaptation mechanisms.</title>
        <authorList>
            <person name="Yang M."/>
            <person name="Lv Y."/>
            <person name="Xiao J."/>
            <person name="Wu H."/>
            <person name="Zheng H."/>
            <person name="Liu Q."/>
            <person name="Zhang Y."/>
            <person name="Wang Q."/>
        </authorList>
    </citation>
    <scope>NUCLEOTIDE SEQUENCE [LARGE SCALE GENOMIC DNA]</scope>
    <source>
        <strain evidence="2">080813</strain>
    </source>
</reference>
<organism evidence="1 2">
    <name type="scientific">Edwardsiella anguillarum ET080813</name>
    <dbReference type="NCBI Taxonomy" id="667120"/>
    <lineage>
        <taxon>Bacteria</taxon>
        <taxon>Pseudomonadati</taxon>
        <taxon>Pseudomonadota</taxon>
        <taxon>Gammaproteobacteria</taxon>
        <taxon>Enterobacterales</taxon>
        <taxon>Hafniaceae</taxon>
        <taxon>Edwardsiella</taxon>
    </lineage>
</organism>
<protein>
    <submittedName>
        <fullName evidence="1">Uncharacterized protein</fullName>
    </submittedName>
</protein>
<evidence type="ECO:0000313" key="2">
    <source>
        <dbReference type="Proteomes" id="UP000028681"/>
    </source>
</evidence>
<gene>
    <name evidence="1" type="ORF">ETEE_0944</name>
</gene>
<name>A0A076LH60_9GAMM</name>